<dbReference type="GeneID" id="117359963"/>
<dbReference type="GO" id="GO:0007283">
    <property type="term" value="P:spermatogenesis"/>
    <property type="evidence" value="ECO:0007669"/>
    <property type="project" value="TreeGrafter"/>
</dbReference>
<dbReference type="KEGG" id="gsh:117359963"/>
<feature type="compositionally biased region" description="Low complexity" evidence="3">
    <location>
        <begin position="448"/>
        <end position="463"/>
    </location>
</feature>
<evidence type="ECO:0000256" key="3">
    <source>
        <dbReference type="SAM" id="MobiDB-lite"/>
    </source>
</evidence>
<keyword evidence="5" id="KW-0969">Cilium</keyword>
<dbReference type="Pfam" id="PF13879">
    <property type="entry name" value="Hmw_CFAP97"/>
    <property type="match status" value="1"/>
</dbReference>
<dbReference type="Proteomes" id="UP000515159">
    <property type="component" value="Chromosome 1"/>
</dbReference>
<evidence type="ECO:0000256" key="1">
    <source>
        <dbReference type="ARBA" id="ARBA00008315"/>
    </source>
</evidence>
<feature type="region of interest" description="Disordered" evidence="3">
    <location>
        <begin position="35"/>
        <end position="95"/>
    </location>
</feature>
<dbReference type="AlphaFoldDB" id="A0A6P8QLB8"/>
<dbReference type="InterPro" id="IPR038791">
    <property type="entry name" value="Cfap97/Hemingway"/>
</dbReference>
<feature type="region of interest" description="Disordered" evidence="3">
    <location>
        <begin position="189"/>
        <end position="234"/>
    </location>
</feature>
<dbReference type="FunCoup" id="A0A6P8QLB8">
    <property type="interactions" value="2406"/>
</dbReference>
<evidence type="ECO:0000313" key="4">
    <source>
        <dbReference type="Proteomes" id="UP000515159"/>
    </source>
</evidence>
<comment type="similarity">
    <text evidence="1">Belongs to the CFAP97 family.</text>
</comment>
<dbReference type="InterPro" id="IPR029488">
    <property type="entry name" value="Hmw/CFAP97"/>
</dbReference>
<proteinExistence type="inferred from homology"/>
<feature type="compositionally biased region" description="Basic and acidic residues" evidence="3">
    <location>
        <begin position="125"/>
        <end position="135"/>
    </location>
</feature>
<dbReference type="InParanoid" id="A0A6P8QLB8"/>
<sequence length="469" mass="53311">MEHYEDLSDCEVDDHSFFDSDFGEQSKITDYTLTTSKQTEECEEEPSLHLNNSYSTVERSVEENQPSLEESEKGVQLRQYSPDDETDQFTNSSAISVNPSSECVCKEDVTQSIKINTIIPTGIPKIREEDDKYGTEDSSDEEEEKRLRPKSAKQSNCLKKNIGKKYSRFSASSSSSDADCLDTESENYLLEPSNSSVSRKSSRSVKTLEENSKHRQYTEESEDTVTDVTPLSTPDISPIQSFDLAATSDILKKKKIKRQENVSQEIYDPEYNEKALHDAMDLNQLLKAFMRLDKKDQRNLVTETPATKIKKNYSFTNNEVRQIDRENQRLLKELSKQNSGMRSNSIIPKKLTCPPVRLYHSAVNRLKEQQRIEKDNLALLKRLEAVKPTTGITRTEQLTDYHRQSSYLCTTVLSPRPGKSTLSRLSLTSGIHKRASSASMRRIERPCSNSSSTTALTSKKSTNVRAAWM</sequence>
<gene>
    <name evidence="5" type="primary">CFAP97</name>
</gene>
<organism evidence="4 5">
    <name type="scientific">Geotrypetes seraphini</name>
    <name type="common">Gaboon caecilian</name>
    <name type="synonym">Caecilia seraphini</name>
    <dbReference type="NCBI Taxonomy" id="260995"/>
    <lineage>
        <taxon>Eukaryota</taxon>
        <taxon>Metazoa</taxon>
        <taxon>Chordata</taxon>
        <taxon>Craniata</taxon>
        <taxon>Vertebrata</taxon>
        <taxon>Euteleostomi</taxon>
        <taxon>Amphibia</taxon>
        <taxon>Gymnophiona</taxon>
        <taxon>Geotrypetes</taxon>
    </lineage>
</organism>
<feature type="compositionally biased region" description="Polar residues" evidence="3">
    <location>
        <begin position="49"/>
        <end position="68"/>
    </location>
</feature>
<dbReference type="RefSeq" id="XP_033799362.1">
    <property type="nucleotide sequence ID" value="XM_033943471.1"/>
</dbReference>
<accession>A0A6P8QLB8</accession>
<dbReference type="PANTHER" id="PTHR23035:SF1">
    <property type="entry name" value="CILIA- AND FLAGELLA-ASSOCIATED PROTEIN 97"/>
    <property type="match status" value="1"/>
</dbReference>
<dbReference type="PANTHER" id="PTHR23035">
    <property type="entry name" value="CILIA- AND FLAGELLA-ASSOCIATED PROTEIN 97-RELATED"/>
    <property type="match status" value="1"/>
</dbReference>
<keyword evidence="4" id="KW-1185">Reference proteome</keyword>
<reference evidence="5" key="1">
    <citation type="submission" date="2025-08" db="UniProtKB">
        <authorList>
            <consortium name="RefSeq"/>
        </authorList>
    </citation>
    <scope>IDENTIFICATION</scope>
</reference>
<name>A0A6P8QLB8_GEOSA</name>
<feature type="compositionally biased region" description="Basic and acidic residues" evidence="3">
    <location>
        <begin position="206"/>
        <end position="218"/>
    </location>
</feature>
<dbReference type="OrthoDB" id="515313at2759"/>
<feature type="region of interest" description="Disordered" evidence="3">
    <location>
        <begin position="1"/>
        <end position="23"/>
    </location>
</feature>
<dbReference type="CTD" id="57587"/>
<feature type="region of interest" description="Disordered" evidence="3">
    <location>
        <begin position="433"/>
        <end position="469"/>
    </location>
</feature>
<protein>
    <recommendedName>
        <fullName evidence="2">Cilia- and flagella-associated protein 97</fullName>
    </recommendedName>
</protein>
<feature type="region of interest" description="Disordered" evidence="3">
    <location>
        <begin position="116"/>
        <end position="156"/>
    </location>
</feature>
<keyword evidence="5" id="KW-0282">Flagellum</keyword>
<keyword evidence="5" id="KW-0966">Cell projection</keyword>
<evidence type="ECO:0000256" key="2">
    <source>
        <dbReference type="ARBA" id="ARBA00021424"/>
    </source>
</evidence>
<evidence type="ECO:0000313" key="5">
    <source>
        <dbReference type="RefSeq" id="XP_033799362.1"/>
    </source>
</evidence>